<dbReference type="PANTHER" id="PTHR30004">
    <property type="entry name" value="4-HYDROXYTHREONINE-4-PHOSPHATE DEHYDROGENASE"/>
    <property type="match status" value="1"/>
</dbReference>
<dbReference type="Proteomes" id="UP001071230">
    <property type="component" value="Unassembled WGS sequence"/>
</dbReference>
<accession>A0A8S0Y0D8</accession>
<dbReference type="KEGG" id="aacx:DEACI_3880"/>
<dbReference type="AlphaFoldDB" id="A0A8S0Y0D8"/>
<dbReference type="EC" id="1.1.1.262" evidence="7 8"/>
<dbReference type="SUPFAM" id="SSF53659">
    <property type="entry name" value="Isocitrate/Isopropylmalate dehydrogenase-like"/>
    <property type="match status" value="1"/>
</dbReference>
<dbReference type="PANTHER" id="PTHR30004:SF6">
    <property type="entry name" value="D-THREONATE 4-PHOSPHATE DEHYDROGENASE"/>
    <property type="match status" value="1"/>
</dbReference>
<dbReference type="EC" id="1.1.1.26" evidence="7"/>
<gene>
    <name evidence="8" type="ORF">DEACI_3188</name>
    <name evidence="7" type="ORF">DEACI_3880</name>
</gene>
<organism evidence="7">
    <name type="scientific">Acididesulfobacillus acetoxydans</name>
    <dbReference type="NCBI Taxonomy" id="1561005"/>
    <lineage>
        <taxon>Bacteria</taxon>
        <taxon>Bacillati</taxon>
        <taxon>Bacillota</taxon>
        <taxon>Clostridia</taxon>
        <taxon>Eubacteriales</taxon>
        <taxon>Peptococcaceae</taxon>
        <taxon>Acididesulfobacillus</taxon>
    </lineage>
</organism>
<dbReference type="GO" id="GO:0051287">
    <property type="term" value="F:NAD binding"/>
    <property type="evidence" value="ECO:0007669"/>
    <property type="project" value="InterPro"/>
</dbReference>
<comment type="subunit">
    <text evidence="3">Homodimer.</text>
</comment>
<keyword evidence="5 7" id="KW-0560">Oxidoreductase</keyword>
<comment type="similarity">
    <text evidence="2">Belongs to the PdxA family. PdxA2 subfamily.</text>
</comment>
<reference evidence="8" key="1">
    <citation type="submission" date="2014-11" db="EMBL/GenBank/DDBJ databases">
        <authorList>
            <person name="Hornung B.V."/>
        </authorList>
    </citation>
    <scope>NUCLEOTIDE SEQUENCE</scope>
    <source>
        <strain evidence="8">INE</strain>
    </source>
</reference>
<dbReference type="InterPro" id="IPR005255">
    <property type="entry name" value="PdxA_fam"/>
</dbReference>
<evidence type="ECO:0000256" key="1">
    <source>
        <dbReference type="ARBA" id="ARBA00001968"/>
    </source>
</evidence>
<dbReference type="RefSeq" id="WP_240986328.1">
    <property type="nucleotide sequence ID" value="NZ_CDGJ01000091.1"/>
</dbReference>
<evidence type="ECO:0000313" key="8">
    <source>
        <dbReference type="EMBL" id="CEJ08709.1"/>
    </source>
</evidence>
<dbReference type="GO" id="GO:0050570">
    <property type="term" value="F:4-hydroxythreonine-4-phosphate dehydrogenase activity"/>
    <property type="evidence" value="ECO:0007669"/>
    <property type="project" value="UniProtKB-EC"/>
</dbReference>
<evidence type="ECO:0000313" key="9">
    <source>
        <dbReference type="Proteomes" id="UP001071230"/>
    </source>
</evidence>
<name>A0A8S0Y0D8_9FIRM</name>
<proteinExistence type="inferred from homology"/>
<protein>
    <submittedName>
        <fullName evidence="7 8">4-hydroxythreonine-4-phosphate dehydrogenase</fullName>
        <ecNumber evidence="7 8">1.1.1.262</ecNumber>
        <ecNumber evidence="7">1.1.1.26</ecNumber>
    </submittedName>
</protein>
<sequence length="335" mass="35788">MKPIVAITIGDAAGIGPEIVAQALAKEYVYDMCRPLVIGDQNVLQKANDLLKLHLQTRIVSDPAEGRYELGTIDMVDCKNIDSASFHVGKPDGMTGRAMIEYTNRAVGFLKANAVHAAIGGPHSKKAVDQAGISFAGYPNLVTKLTSAKRAFLMLVAGDLRVASATLHVSMRKACDLINKDLVLDIVSKVNEAVKLLGVERPRIAVAGLNAHAGEEGMFGDEEIFQISPAIEAARAQGIDVYGPFAGDSLFYKCLEHKYDAYVGMYHDQGHIALKTLALDKSCGLIIGTPVLFATVGHGCAQDIAWKGIADPGSMLETIRVVSSMHMNRSALSAN</sequence>
<dbReference type="Gene3D" id="3.40.718.10">
    <property type="entry name" value="Isopropylmalate Dehydrogenase"/>
    <property type="match status" value="1"/>
</dbReference>
<dbReference type="EMBL" id="CDGJ01000091">
    <property type="protein sequence ID" value="CEJ08709.1"/>
    <property type="molecule type" value="Genomic_DNA"/>
</dbReference>
<keyword evidence="4" id="KW-0479">Metal-binding</keyword>
<evidence type="ECO:0000256" key="4">
    <source>
        <dbReference type="ARBA" id="ARBA00022723"/>
    </source>
</evidence>
<keyword evidence="9" id="KW-1185">Reference proteome</keyword>
<dbReference type="GO" id="GO:0046872">
    <property type="term" value="F:metal ion binding"/>
    <property type="evidence" value="ECO:0007669"/>
    <property type="project" value="UniProtKB-KW"/>
</dbReference>
<dbReference type="Proteomes" id="UP000836597">
    <property type="component" value="Chromosome"/>
</dbReference>
<reference evidence="7" key="2">
    <citation type="submission" date="2020-01" db="EMBL/GenBank/DDBJ databases">
        <authorList>
            <person name="Hornung B."/>
        </authorList>
    </citation>
    <scope>NUCLEOTIDE SEQUENCE</scope>
    <source>
        <strain evidence="7">PacBioINE</strain>
    </source>
</reference>
<dbReference type="EMBL" id="LR746496">
    <property type="protein sequence ID" value="CAA7603057.1"/>
    <property type="molecule type" value="Genomic_DNA"/>
</dbReference>
<evidence type="ECO:0000256" key="5">
    <source>
        <dbReference type="ARBA" id="ARBA00023002"/>
    </source>
</evidence>
<evidence type="ECO:0000256" key="2">
    <source>
        <dbReference type="ARBA" id="ARBA00009464"/>
    </source>
</evidence>
<comment type="cofactor">
    <cofactor evidence="1">
        <name>a divalent metal cation</name>
        <dbReference type="ChEBI" id="CHEBI:60240"/>
    </cofactor>
</comment>
<evidence type="ECO:0000256" key="3">
    <source>
        <dbReference type="ARBA" id="ARBA00011738"/>
    </source>
</evidence>
<evidence type="ECO:0000313" key="7">
    <source>
        <dbReference type="EMBL" id="CAA7603057.1"/>
    </source>
</evidence>
<evidence type="ECO:0000256" key="6">
    <source>
        <dbReference type="ARBA" id="ARBA00023027"/>
    </source>
</evidence>
<dbReference type="GO" id="GO:0047964">
    <property type="term" value="F:glyoxylate reductase (NADH) activity"/>
    <property type="evidence" value="ECO:0007669"/>
    <property type="project" value="UniProtKB-EC"/>
</dbReference>
<dbReference type="Pfam" id="PF04166">
    <property type="entry name" value="PdxA"/>
    <property type="match status" value="1"/>
</dbReference>
<keyword evidence="6" id="KW-0520">NAD</keyword>